<evidence type="ECO:0000256" key="2">
    <source>
        <dbReference type="ARBA" id="ARBA00023012"/>
    </source>
</evidence>
<dbReference type="SMART" id="SM01043">
    <property type="entry name" value="BTAD"/>
    <property type="match status" value="1"/>
</dbReference>
<keyword evidence="2" id="KW-0902">Two-component regulatory system</keyword>
<feature type="non-terminal residue" evidence="8">
    <location>
        <position position="383"/>
    </location>
</feature>
<dbReference type="SMART" id="SM00862">
    <property type="entry name" value="Trans_reg_C"/>
    <property type="match status" value="1"/>
</dbReference>
<feature type="domain" description="OmpR/PhoB-type" evidence="7">
    <location>
        <begin position="1"/>
        <end position="99"/>
    </location>
</feature>
<evidence type="ECO:0000256" key="6">
    <source>
        <dbReference type="PROSITE-ProRule" id="PRU01091"/>
    </source>
</evidence>
<accession>A0ABS6ZEV9</accession>
<dbReference type="InterPro" id="IPR001867">
    <property type="entry name" value="OmpR/PhoB-type_DNA-bd"/>
</dbReference>
<keyword evidence="9" id="KW-1185">Reference proteome</keyword>
<comment type="caution">
    <text evidence="8">The sequence shown here is derived from an EMBL/GenBank/DDBJ whole genome shotgun (WGS) entry which is preliminary data.</text>
</comment>
<dbReference type="InterPro" id="IPR011990">
    <property type="entry name" value="TPR-like_helical_dom_sf"/>
</dbReference>
<dbReference type="SUPFAM" id="SSF48452">
    <property type="entry name" value="TPR-like"/>
    <property type="match status" value="1"/>
</dbReference>
<dbReference type="InterPro" id="IPR041664">
    <property type="entry name" value="AAA_16"/>
</dbReference>
<dbReference type="PROSITE" id="PS51755">
    <property type="entry name" value="OMPR_PHOB"/>
    <property type="match status" value="1"/>
</dbReference>
<dbReference type="CDD" id="cd15831">
    <property type="entry name" value="BTAD"/>
    <property type="match status" value="1"/>
</dbReference>
<comment type="similarity">
    <text evidence="1">Belongs to the AfsR/DnrI/RedD regulatory family.</text>
</comment>
<dbReference type="Gene3D" id="1.25.40.10">
    <property type="entry name" value="Tetratricopeptide repeat domain"/>
    <property type="match status" value="1"/>
</dbReference>
<evidence type="ECO:0000256" key="1">
    <source>
        <dbReference type="ARBA" id="ARBA00005820"/>
    </source>
</evidence>
<evidence type="ECO:0000259" key="7">
    <source>
        <dbReference type="PROSITE" id="PS51755"/>
    </source>
</evidence>
<sequence>MRFRLLGALEVHGVGPDARDLTPRAAKIRVVLATLLVRANEIVSVDSLIDELWGEQPPRTATTTLQVYISQLRKLLHAMDPEAGRDALVTRPPGYLLRVDPAQLDLARFEELHAQGRAAAAAQDPAAAADLQRRALALWRGPLLSDTPHGALLESTAIRLGEVRAAALEQRIRAELRLGRHQELVGELQALVTEMPMREEFHGHLMVALYRTGRQADALQAFARLRRTLVDELAIEPGRALQELHGRILTGDPVLLRPSAAPSGSLAGAPSGALSGVPSGALSGAPEEAAGPAGPDVVLPAGPVDGLPAPDPLFTGRDDDLAALAELLRDVPEGGCVAITGAAGTGKTALALAAAHRAGDLFPDGRVLLPLHDAAGQPLDTVA</sequence>
<dbReference type="PANTHER" id="PTHR35807">
    <property type="entry name" value="TRANSCRIPTIONAL REGULATOR REDD-RELATED"/>
    <property type="match status" value="1"/>
</dbReference>
<dbReference type="RefSeq" id="WP_219671372.1">
    <property type="nucleotide sequence ID" value="NZ_WTFF01000372.1"/>
</dbReference>
<dbReference type="InterPro" id="IPR027417">
    <property type="entry name" value="P-loop_NTPase"/>
</dbReference>
<proteinExistence type="inferred from homology"/>
<dbReference type="EMBL" id="WTFF01000372">
    <property type="protein sequence ID" value="MBW5486299.1"/>
    <property type="molecule type" value="Genomic_DNA"/>
</dbReference>
<dbReference type="InterPro" id="IPR036388">
    <property type="entry name" value="WH-like_DNA-bd_sf"/>
</dbReference>
<dbReference type="SUPFAM" id="SSF46894">
    <property type="entry name" value="C-terminal effector domain of the bipartite response regulators"/>
    <property type="match status" value="1"/>
</dbReference>
<keyword evidence="4 6" id="KW-0238">DNA-binding</keyword>
<name>A0ABS6ZEV9_9ACTN</name>
<dbReference type="SUPFAM" id="SSF52540">
    <property type="entry name" value="P-loop containing nucleoside triphosphate hydrolases"/>
    <property type="match status" value="1"/>
</dbReference>
<dbReference type="InterPro" id="IPR005158">
    <property type="entry name" value="BTAD"/>
</dbReference>
<reference evidence="8 9" key="1">
    <citation type="submission" date="2019-12" db="EMBL/GenBank/DDBJ databases">
        <title>Genome sequence of Streptomyces bambusae.</title>
        <authorList>
            <person name="Bansal K."/>
            <person name="Choksket S."/>
            <person name="Korpole S."/>
            <person name="Patil P.B."/>
        </authorList>
    </citation>
    <scope>NUCLEOTIDE SEQUENCE [LARGE SCALE GENOMIC DNA]</scope>
    <source>
        <strain evidence="8 9">SK60</strain>
    </source>
</reference>
<evidence type="ECO:0000256" key="5">
    <source>
        <dbReference type="ARBA" id="ARBA00023163"/>
    </source>
</evidence>
<dbReference type="InterPro" id="IPR016032">
    <property type="entry name" value="Sig_transdc_resp-reg_C-effctor"/>
</dbReference>
<dbReference type="InterPro" id="IPR051677">
    <property type="entry name" value="AfsR-DnrI-RedD_regulator"/>
</dbReference>
<dbReference type="Pfam" id="PF00486">
    <property type="entry name" value="Trans_reg_C"/>
    <property type="match status" value="1"/>
</dbReference>
<organism evidence="8 9">
    <name type="scientific">Streptomyces bambusae</name>
    <dbReference type="NCBI Taxonomy" id="1550616"/>
    <lineage>
        <taxon>Bacteria</taxon>
        <taxon>Bacillati</taxon>
        <taxon>Actinomycetota</taxon>
        <taxon>Actinomycetes</taxon>
        <taxon>Kitasatosporales</taxon>
        <taxon>Streptomycetaceae</taxon>
        <taxon>Streptomyces</taxon>
    </lineage>
</organism>
<protein>
    <submittedName>
        <fullName evidence="8">AAA family ATPase</fullName>
    </submittedName>
</protein>
<gene>
    <name evidence="8" type="ORF">GPJ59_31650</name>
</gene>
<dbReference type="PANTHER" id="PTHR35807:SF1">
    <property type="entry name" value="TRANSCRIPTIONAL REGULATOR REDD"/>
    <property type="match status" value="1"/>
</dbReference>
<evidence type="ECO:0000313" key="8">
    <source>
        <dbReference type="EMBL" id="MBW5486299.1"/>
    </source>
</evidence>
<keyword evidence="3" id="KW-0805">Transcription regulation</keyword>
<dbReference type="Proteomes" id="UP000812013">
    <property type="component" value="Unassembled WGS sequence"/>
</dbReference>
<dbReference type="Gene3D" id="1.10.10.10">
    <property type="entry name" value="Winged helix-like DNA-binding domain superfamily/Winged helix DNA-binding domain"/>
    <property type="match status" value="1"/>
</dbReference>
<dbReference type="Pfam" id="PF13191">
    <property type="entry name" value="AAA_16"/>
    <property type="match status" value="1"/>
</dbReference>
<evidence type="ECO:0000256" key="3">
    <source>
        <dbReference type="ARBA" id="ARBA00023015"/>
    </source>
</evidence>
<evidence type="ECO:0000313" key="9">
    <source>
        <dbReference type="Proteomes" id="UP000812013"/>
    </source>
</evidence>
<evidence type="ECO:0000256" key="4">
    <source>
        <dbReference type="ARBA" id="ARBA00023125"/>
    </source>
</evidence>
<dbReference type="Pfam" id="PF03704">
    <property type="entry name" value="BTAD"/>
    <property type="match status" value="1"/>
</dbReference>
<keyword evidence="5" id="KW-0804">Transcription</keyword>
<feature type="DNA-binding region" description="OmpR/PhoB-type" evidence="6">
    <location>
        <begin position="1"/>
        <end position="99"/>
    </location>
</feature>
<dbReference type="Gene3D" id="3.40.50.300">
    <property type="entry name" value="P-loop containing nucleotide triphosphate hydrolases"/>
    <property type="match status" value="1"/>
</dbReference>